<feature type="transmembrane region" description="Helical" evidence="1">
    <location>
        <begin position="379"/>
        <end position="402"/>
    </location>
</feature>
<dbReference type="Proteomes" id="UP000265618">
    <property type="component" value="Unassembled WGS sequence"/>
</dbReference>
<accession>A0A9K3CWP5</accession>
<keyword evidence="1" id="KW-0812">Transmembrane</keyword>
<proteinExistence type="predicted"/>
<protein>
    <submittedName>
        <fullName evidence="2">Uncharacterized protein</fullName>
    </submittedName>
</protein>
<evidence type="ECO:0000313" key="2">
    <source>
        <dbReference type="EMBL" id="GIQ83812.1"/>
    </source>
</evidence>
<organism evidence="2 3">
    <name type="scientific">Kipferlia bialata</name>
    <dbReference type="NCBI Taxonomy" id="797122"/>
    <lineage>
        <taxon>Eukaryota</taxon>
        <taxon>Metamonada</taxon>
        <taxon>Carpediemonas-like organisms</taxon>
        <taxon>Kipferlia</taxon>
    </lineage>
</organism>
<evidence type="ECO:0000313" key="3">
    <source>
        <dbReference type="Proteomes" id="UP000265618"/>
    </source>
</evidence>
<name>A0A9K3CWP5_9EUKA</name>
<sequence>GPPSSYTQTDISASFTEQEYADGLSDRYYLYPDPADKLYHIDLSVSGNLRHGDQLLLYSGLCSGDASSPSVSGVSDVIWTGEGDMDQETPSVQLGATENCVFLVFDTVRSGHSVHGYGFTCQYEWHVQAHTYPYGAGTIASTPVAFPQNDVYIMPNIDWSDLDSVAVTCTGSGYSATLSLYTGTCTGDGASATATGEHLVISQSGNLDLRSMPTIPAGDDCAYLRWVTEEGTDDTQFSCDFVWGTSVSMLDGTSGTFTNYQGYYHNEDIKFIAYPDWSGSSLNTLSIQCTGSTGNSDYLSVYTARCSTEGDTHVPPVTIEDAVQIVSEDGTLDFSVDMLIRRRGRDENLPNCAYVSWVTNGMGEYYTGFECTYEWSFGWTWFLTLLCLIGAALLCCIGYCVCIRTKKCKSKGADSSELLPLTSETGGVGESGMKGEGLHIACDVSNPNRMDEYETEWNGAGSVYQQRGSRSPSMLTDVARGTEEEIQINGW</sequence>
<gene>
    <name evidence="2" type="ORF">KIPB_005186</name>
</gene>
<keyword evidence="3" id="KW-1185">Reference proteome</keyword>
<keyword evidence="1" id="KW-1133">Transmembrane helix</keyword>
<dbReference type="AlphaFoldDB" id="A0A9K3CWP5"/>
<comment type="caution">
    <text evidence="2">The sequence shown here is derived from an EMBL/GenBank/DDBJ whole genome shotgun (WGS) entry which is preliminary data.</text>
</comment>
<evidence type="ECO:0000256" key="1">
    <source>
        <dbReference type="SAM" id="Phobius"/>
    </source>
</evidence>
<feature type="non-terminal residue" evidence="2">
    <location>
        <position position="1"/>
    </location>
</feature>
<keyword evidence="1" id="KW-0472">Membrane</keyword>
<reference evidence="2 3" key="1">
    <citation type="journal article" date="2018" name="PLoS ONE">
        <title>The draft genome of Kipferlia bialata reveals reductive genome evolution in fornicate parasites.</title>
        <authorList>
            <person name="Tanifuji G."/>
            <person name="Takabayashi S."/>
            <person name="Kume K."/>
            <person name="Takagi M."/>
            <person name="Nakayama T."/>
            <person name="Kamikawa R."/>
            <person name="Inagaki Y."/>
            <person name="Hashimoto T."/>
        </authorList>
    </citation>
    <scope>NUCLEOTIDE SEQUENCE [LARGE SCALE GENOMIC DNA]</scope>
    <source>
        <strain evidence="2">NY0173</strain>
    </source>
</reference>
<dbReference type="EMBL" id="BDIP01001190">
    <property type="protein sequence ID" value="GIQ83812.1"/>
    <property type="molecule type" value="Genomic_DNA"/>
</dbReference>